<gene>
    <name evidence="5" type="ORF">MUN88_00185</name>
</gene>
<accession>A0ABY4EWG6</accession>
<dbReference type="InterPro" id="IPR016162">
    <property type="entry name" value="Ald_DH_N"/>
</dbReference>
<dbReference type="NCBIfam" id="TIGR01780">
    <property type="entry name" value="SSADH"/>
    <property type="match status" value="1"/>
</dbReference>
<evidence type="ECO:0000256" key="3">
    <source>
        <dbReference type="PIRNR" id="PIRNR036492"/>
    </source>
</evidence>
<dbReference type="Proteomes" id="UP000831782">
    <property type="component" value="Chromosome"/>
</dbReference>
<dbReference type="SUPFAM" id="SSF53720">
    <property type="entry name" value="ALDH-like"/>
    <property type="match status" value="1"/>
</dbReference>
<dbReference type="RefSeq" id="WP_244719402.1">
    <property type="nucleotide sequence ID" value="NZ_CP095072.1"/>
</dbReference>
<evidence type="ECO:0000256" key="2">
    <source>
        <dbReference type="ARBA" id="ARBA00023002"/>
    </source>
</evidence>
<dbReference type="PANTHER" id="PTHR43353:SF5">
    <property type="entry name" value="SUCCINATE-SEMIALDEHYDE DEHYDROGENASE, MITOCHONDRIAL"/>
    <property type="match status" value="1"/>
</dbReference>
<dbReference type="Gene3D" id="3.40.309.10">
    <property type="entry name" value="Aldehyde Dehydrogenase, Chain A, domain 2"/>
    <property type="match status" value="1"/>
</dbReference>
<dbReference type="InterPro" id="IPR010102">
    <property type="entry name" value="Succ_semiAld_DH"/>
</dbReference>
<organism evidence="5 6">
    <name type="scientific">Gracilibacillus caseinilyticus</name>
    <dbReference type="NCBI Taxonomy" id="2932256"/>
    <lineage>
        <taxon>Bacteria</taxon>
        <taxon>Bacillati</taxon>
        <taxon>Bacillota</taxon>
        <taxon>Bacilli</taxon>
        <taxon>Bacillales</taxon>
        <taxon>Bacillaceae</taxon>
        <taxon>Gracilibacillus</taxon>
    </lineage>
</organism>
<reference evidence="5 6" key="1">
    <citation type="submission" date="2022-04" db="EMBL/GenBank/DDBJ databases">
        <title>Gracilibacillus sp. isolated from saltern.</title>
        <authorList>
            <person name="Won M."/>
            <person name="Lee C.-M."/>
            <person name="Woen H.-Y."/>
            <person name="Kwon S.-W."/>
        </authorList>
    </citation>
    <scope>NUCLEOTIDE SEQUENCE [LARGE SCALE GENOMIC DNA]</scope>
    <source>
        <strain evidence="5 6">SSWR10-1</strain>
    </source>
</reference>
<dbReference type="CDD" id="cd07103">
    <property type="entry name" value="ALDH_F5_SSADH_GabD"/>
    <property type="match status" value="1"/>
</dbReference>
<dbReference type="Gene3D" id="3.40.605.10">
    <property type="entry name" value="Aldehyde Dehydrogenase, Chain A, domain 1"/>
    <property type="match status" value="1"/>
</dbReference>
<evidence type="ECO:0000313" key="5">
    <source>
        <dbReference type="EMBL" id="UOQ48619.1"/>
    </source>
</evidence>
<evidence type="ECO:0000259" key="4">
    <source>
        <dbReference type="Pfam" id="PF00171"/>
    </source>
</evidence>
<dbReference type="PIRSF" id="PIRSF036492">
    <property type="entry name" value="ALDH"/>
    <property type="match status" value="1"/>
</dbReference>
<dbReference type="PANTHER" id="PTHR43353">
    <property type="entry name" value="SUCCINATE-SEMIALDEHYDE DEHYDROGENASE, MITOCHONDRIAL"/>
    <property type="match status" value="1"/>
</dbReference>
<dbReference type="InterPro" id="IPR015590">
    <property type="entry name" value="Aldehyde_DH_dom"/>
</dbReference>
<protein>
    <recommendedName>
        <fullName evidence="3">Aldehyde dehydrogenase</fullName>
    </recommendedName>
</protein>
<keyword evidence="6" id="KW-1185">Reference proteome</keyword>
<evidence type="ECO:0000313" key="6">
    <source>
        <dbReference type="Proteomes" id="UP000831782"/>
    </source>
</evidence>
<dbReference type="Pfam" id="PF00171">
    <property type="entry name" value="Aldedh"/>
    <property type="match status" value="1"/>
</dbReference>
<comment type="similarity">
    <text evidence="1 3">Belongs to the aldehyde dehydrogenase family.</text>
</comment>
<evidence type="ECO:0000256" key="1">
    <source>
        <dbReference type="ARBA" id="ARBA00009986"/>
    </source>
</evidence>
<dbReference type="InterPro" id="IPR016163">
    <property type="entry name" value="Ald_DH_C"/>
</dbReference>
<dbReference type="InterPro" id="IPR012394">
    <property type="entry name" value="Aldehyde_DH_NAD(P)"/>
</dbReference>
<feature type="domain" description="Aldehyde dehydrogenase" evidence="4">
    <location>
        <begin position="11"/>
        <end position="469"/>
    </location>
</feature>
<dbReference type="EMBL" id="CP095072">
    <property type="protein sequence ID" value="UOQ48619.1"/>
    <property type="molecule type" value="Genomic_DNA"/>
</dbReference>
<keyword evidence="2 3" id="KW-0560">Oxidoreductase</keyword>
<sequence length="474" mass="51140">MNGLNYINGEWTGQQLEQKNIYNPATGDIVGTIPKAGAKETSVAIDAAAASFKSWSEATVYERYRLLKEWAKLIIDQKEEIARIMTLEMGKPLAESRGEIDYAVSYIDWYAEEGKRIYGEVIPSHKPNNRMQVWKKPVGVVAAITPWNFPAAMLTRKMAPAFAAGCTVVVKPSGETPLTAIKLVELCHEAGFPAGVVNIVTGSSTEIGGELMGNAKVKKVTFTGSTAVGKKLMEQGAKQLKRLSLELGGHAPIIILDDTDLDKAVEGTMASKFRNAGQTCVCGNRIYVQEGIYDAFIERFAEKVKSMKLGNGLNSDTDIGPLINHGAVEKVEEHVNDAVSKGAQVVVGGDRNAAAGDNYYAPTVLKDVNANMIVMKEETFGPVAPIQKVRTDAEAIQLANDTPYGLAAYVFTENLSRGMKLIENLDYGVVGWNEGIVSAAQAPFGGMKESGVGREGGHQGIEDFLEKQYVSIGI</sequence>
<dbReference type="InterPro" id="IPR050740">
    <property type="entry name" value="Aldehyde_DH_Superfamily"/>
</dbReference>
<dbReference type="PROSITE" id="PS00070">
    <property type="entry name" value="ALDEHYDE_DEHYDR_CYS"/>
    <property type="match status" value="1"/>
</dbReference>
<name>A0ABY4EWG6_9BACI</name>
<proteinExistence type="inferred from homology"/>
<dbReference type="InterPro" id="IPR016161">
    <property type="entry name" value="Ald_DH/histidinol_DH"/>
</dbReference>
<dbReference type="InterPro" id="IPR016160">
    <property type="entry name" value="Ald_DH_CS_CYS"/>
</dbReference>